<organism evidence="2">
    <name type="scientific">Leptocylindrus danicus</name>
    <dbReference type="NCBI Taxonomy" id="163516"/>
    <lineage>
        <taxon>Eukaryota</taxon>
        <taxon>Sar</taxon>
        <taxon>Stramenopiles</taxon>
        <taxon>Ochrophyta</taxon>
        <taxon>Bacillariophyta</taxon>
        <taxon>Coscinodiscophyceae</taxon>
        <taxon>Chaetocerotophycidae</taxon>
        <taxon>Leptocylindrales</taxon>
        <taxon>Leptocylindraceae</taxon>
        <taxon>Leptocylindrus</taxon>
    </lineage>
</organism>
<protein>
    <submittedName>
        <fullName evidence="2">Uncharacterized protein</fullName>
    </submittedName>
</protein>
<dbReference type="AlphaFoldDB" id="A0A7S2NW59"/>
<reference evidence="2" key="1">
    <citation type="submission" date="2021-01" db="EMBL/GenBank/DDBJ databases">
        <authorList>
            <person name="Corre E."/>
            <person name="Pelletier E."/>
            <person name="Niang G."/>
            <person name="Scheremetjew M."/>
            <person name="Finn R."/>
            <person name="Kale V."/>
            <person name="Holt S."/>
            <person name="Cochrane G."/>
            <person name="Meng A."/>
            <person name="Brown T."/>
            <person name="Cohen L."/>
        </authorList>
    </citation>
    <scope>NUCLEOTIDE SEQUENCE</scope>
    <source>
        <strain evidence="2">B650</strain>
    </source>
</reference>
<feature type="region of interest" description="Disordered" evidence="1">
    <location>
        <begin position="1"/>
        <end position="49"/>
    </location>
</feature>
<name>A0A7S2NW59_9STRA</name>
<evidence type="ECO:0000313" key="2">
    <source>
        <dbReference type="EMBL" id="CAD9561663.1"/>
    </source>
</evidence>
<evidence type="ECO:0000256" key="1">
    <source>
        <dbReference type="SAM" id="MobiDB-lite"/>
    </source>
</evidence>
<sequence length="420" mass="46399">MGKKAKTAAGKAKAANRKVLPDNFPKPVPSVEEQVGSGKPVEQPGLPGENWKLLGGEGYDDGGVADLTLLLDLEDVVLRRKRGDKAYYEAMKNDLLPRQQFGAMAKVGRRDQKVQLAQVLFADEKEHSKVPSEVYVEPIEGDEDPAVIKEQTKALVTAKEALKLSMILSESACVSLSLAEICKRIMVLRGKEGGEDALRVACKACELAGTGFWDSDEVMMEAMETPKLPDNHQTNATKLSLANPASLKLIPIRVSELCYRTGYMQKGNALASLGREAEAREAYELIFPLLTDEVRSARIDWERFSVLINVGNTYAREKDYTLADEQYKLAERIGQDHVDAAQGSEEDGKNMISVVKRARAIALKKVGRDDEAKALMKELVEQQVKEQAEAAKKAEEAAAKRKAELEEQKKAREEAEKEKQ</sequence>
<dbReference type="InterPro" id="IPR011990">
    <property type="entry name" value="TPR-like_helical_dom_sf"/>
</dbReference>
<dbReference type="EMBL" id="HBGY01005194">
    <property type="protein sequence ID" value="CAD9561663.1"/>
    <property type="molecule type" value="Transcribed_RNA"/>
</dbReference>
<gene>
    <name evidence="2" type="ORF">LDAN0321_LOCUS3151</name>
</gene>
<dbReference type="Gene3D" id="1.25.40.10">
    <property type="entry name" value="Tetratricopeptide repeat domain"/>
    <property type="match status" value="1"/>
</dbReference>
<accession>A0A7S2NW59</accession>
<feature type="region of interest" description="Disordered" evidence="1">
    <location>
        <begin position="387"/>
        <end position="420"/>
    </location>
</feature>
<proteinExistence type="predicted"/>
<dbReference type="SUPFAM" id="SSF48452">
    <property type="entry name" value="TPR-like"/>
    <property type="match status" value="1"/>
</dbReference>